<name>A0A914XV01_9BILA</name>
<comment type="subunit">
    <text evidence="6">Component of the Arp2/3 complex.</text>
</comment>
<evidence type="ECO:0000256" key="3">
    <source>
        <dbReference type="ARBA" id="ARBA00022490"/>
    </source>
</evidence>
<organism evidence="7 8">
    <name type="scientific">Panagrolaimus superbus</name>
    <dbReference type="NCBI Taxonomy" id="310955"/>
    <lineage>
        <taxon>Eukaryota</taxon>
        <taxon>Metazoa</taxon>
        <taxon>Ecdysozoa</taxon>
        <taxon>Nematoda</taxon>
        <taxon>Chromadorea</taxon>
        <taxon>Rhabditida</taxon>
        <taxon>Tylenchina</taxon>
        <taxon>Panagrolaimomorpha</taxon>
        <taxon>Panagrolaimoidea</taxon>
        <taxon>Panagrolaimidae</taxon>
        <taxon>Panagrolaimus</taxon>
    </lineage>
</organism>
<comment type="subcellular location">
    <subcellularLocation>
        <location evidence="1 6">Cytoplasm</location>
        <location evidence="1 6">Cytoskeleton</location>
    </subcellularLocation>
</comment>
<sequence>MIYDKKYHSSFNDTDYPSIAQMMSLPFKNFYDVKNTNKDIIDEALGFYQQAMDADTYLIHGDADRTLIYLFLFITECCKCCLYAKDALTAWERLRLLVDEKILPIPGDVGFPFNAYYGRPKNAREKYFLRSYLMQLEQECIERFFMIVYKNTDDPREDWLSFGKQTFLGHHFKLNA</sequence>
<dbReference type="Proteomes" id="UP000887577">
    <property type="component" value="Unplaced"/>
</dbReference>
<dbReference type="Pfam" id="PF04062">
    <property type="entry name" value="P21-Arc"/>
    <property type="match status" value="1"/>
</dbReference>
<evidence type="ECO:0000256" key="4">
    <source>
        <dbReference type="ARBA" id="ARBA00023203"/>
    </source>
</evidence>
<evidence type="ECO:0000256" key="6">
    <source>
        <dbReference type="PIRNR" id="PIRNR016315"/>
    </source>
</evidence>
<keyword evidence="3 6" id="KW-0963">Cytoplasm</keyword>
<dbReference type="GO" id="GO:0034314">
    <property type="term" value="P:Arp2/3 complex-mediated actin nucleation"/>
    <property type="evidence" value="ECO:0007669"/>
    <property type="project" value="UniProtKB-UniRule"/>
</dbReference>
<protein>
    <recommendedName>
        <fullName evidence="6">Actin-related protein 2/3 complex subunit 3</fullName>
    </recommendedName>
</protein>
<evidence type="ECO:0000256" key="5">
    <source>
        <dbReference type="ARBA" id="ARBA00023212"/>
    </source>
</evidence>
<evidence type="ECO:0000256" key="1">
    <source>
        <dbReference type="ARBA" id="ARBA00004245"/>
    </source>
</evidence>
<keyword evidence="7" id="KW-1185">Reference proteome</keyword>
<dbReference type="Gene3D" id="1.10.1760.10">
    <property type="entry name" value="Actin-related protein 2/3 complex subunit 3"/>
    <property type="match status" value="1"/>
</dbReference>
<evidence type="ECO:0000313" key="8">
    <source>
        <dbReference type="WBParaSite" id="PSU_v2.g11768.t1"/>
    </source>
</evidence>
<proteinExistence type="inferred from homology"/>
<keyword evidence="4 6" id="KW-0009">Actin-binding</keyword>
<evidence type="ECO:0000313" key="7">
    <source>
        <dbReference type="Proteomes" id="UP000887577"/>
    </source>
</evidence>
<evidence type="ECO:0000256" key="2">
    <source>
        <dbReference type="ARBA" id="ARBA00010856"/>
    </source>
</evidence>
<dbReference type="GO" id="GO:0005885">
    <property type="term" value="C:Arp2/3 protein complex"/>
    <property type="evidence" value="ECO:0007669"/>
    <property type="project" value="UniProtKB-UniRule"/>
</dbReference>
<dbReference type="GO" id="GO:0030833">
    <property type="term" value="P:regulation of actin filament polymerization"/>
    <property type="evidence" value="ECO:0007669"/>
    <property type="project" value="InterPro"/>
</dbReference>
<dbReference type="GO" id="GO:0003779">
    <property type="term" value="F:actin binding"/>
    <property type="evidence" value="ECO:0007669"/>
    <property type="project" value="UniProtKB-KW"/>
</dbReference>
<comment type="function">
    <text evidence="6">Functions as component of the Arp2/3 complex which is involved in regulation of actin polymerization and together with an activating nucleation-promoting factor (NPF) mediates the formation of branched actin networks.</text>
</comment>
<dbReference type="InterPro" id="IPR007204">
    <property type="entry name" value="ARPC3"/>
</dbReference>
<dbReference type="SUPFAM" id="SSF69060">
    <property type="entry name" value="Arp2/3 complex 21 kDa subunit ARPC3"/>
    <property type="match status" value="1"/>
</dbReference>
<keyword evidence="5 6" id="KW-0206">Cytoskeleton</keyword>
<comment type="similarity">
    <text evidence="2 6">Belongs to the ARPC3 family.</text>
</comment>
<accession>A0A914XV01</accession>
<dbReference type="InterPro" id="IPR036753">
    <property type="entry name" value="ARPC3_sf"/>
</dbReference>
<dbReference type="WBParaSite" id="PSU_v2.g11768.t1">
    <property type="protein sequence ID" value="PSU_v2.g11768.t1"/>
    <property type="gene ID" value="PSU_v2.g11768"/>
</dbReference>
<dbReference type="PANTHER" id="PTHR12391">
    <property type="entry name" value="ARP2/3 COMPLEX 21 KD SUBUNIT"/>
    <property type="match status" value="1"/>
</dbReference>
<dbReference type="AlphaFoldDB" id="A0A914XV01"/>
<reference evidence="8" key="1">
    <citation type="submission" date="2022-11" db="UniProtKB">
        <authorList>
            <consortium name="WormBaseParasite"/>
        </authorList>
    </citation>
    <scope>IDENTIFICATION</scope>
</reference>
<dbReference type="PIRSF" id="PIRSF016315">
    <property type="entry name" value="ARP2/3_P21-Arc"/>
    <property type="match status" value="1"/>
</dbReference>